<comment type="subcellular location">
    <subcellularLocation>
        <location evidence="2">Cell membrane</location>
        <topology evidence="2">Multi-pass membrane protein</topology>
    </subcellularLocation>
</comment>
<evidence type="ECO:0000256" key="2">
    <source>
        <dbReference type="ARBA" id="ARBA00004651"/>
    </source>
</evidence>
<evidence type="ECO:0000259" key="16">
    <source>
        <dbReference type="PROSITE" id="PS50109"/>
    </source>
</evidence>
<evidence type="ECO:0000256" key="14">
    <source>
        <dbReference type="SAM" id="Coils"/>
    </source>
</evidence>
<evidence type="ECO:0000256" key="11">
    <source>
        <dbReference type="ARBA" id="ARBA00022989"/>
    </source>
</evidence>
<evidence type="ECO:0000256" key="6">
    <source>
        <dbReference type="ARBA" id="ARBA00022679"/>
    </source>
</evidence>
<evidence type="ECO:0000256" key="13">
    <source>
        <dbReference type="ARBA" id="ARBA00023136"/>
    </source>
</evidence>
<evidence type="ECO:0000256" key="7">
    <source>
        <dbReference type="ARBA" id="ARBA00022692"/>
    </source>
</evidence>
<dbReference type="InterPro" id="IPR005467">
    <property type="entry name" value="His_kinase_dom"/>
</dbReference>
<dbReference type="GO" id="GO:0000155">
    <property type="term" value="F:phosphorelay sensor kinase activity"/>
    <property type="evidence" value="ECO:0007669"/>
    <property type="project" value="InterPro"/>
</dbReference>
<keyword evidence="7 15" id="KW-0812">Transmembrane</keyword>
<evidence type="ECO:0000256" key="15">
    <source>
        <dbReference type="SAM" id="Phobius"/>
    </source>
</evidence>
<dbReference type="InterPro" id="IPR003594">
    <property type="entry name" value="HATPase_dom"/>
</dbReference>
<dbReference type="PRINTS" id="PR00344">
    <property type="entry name" value="BCTRLSENSOR"/>
</dbReference>
<feature type="transmembrane region" description="Helical" evidence="15">
    <location>
        <begin position="164"/>
        <end position="185"/>
    </location>
</feature>
<comment type="caution">
    <text evidence="18">The sequence shown here is derived from an EMBL/GenBank/DDBJ whole genome shotgun (WGS) entry which is preliminary data.</text>
</comment>
<dbReference type="FunFam" id="3.30.565.10:FF:000006">
    <property type="entry name" value="Sensor histidine kinase WalK"/>
    <property type="match status" value="1"/>
</dbReference>
<gene>
    <name evidence="18" type="ORF">BEP19_01915</name>
</gene>
<keyword evidence="9" id="KW-0418">Kinase</keyword>
<keyword evidence="8" id="KW-0547">Nucleotide-binding</keyword>
<evidence type="ECO:0000259" key="17">
    <source>
        <dbReference type="PROSITE" id="PS50885"/>
    </source>
</evidence>
<dbReference type="CDD" id="cd06225">
    <property type="entry name" value="HAMP"/>
    <property type="match status" value="1"/>
</dbReference>
<dbReference type="FunFam" id="1.10.287.130:FF:000001">
    <property type="entry name" value="Two-component sensor histidine kinase"/>
    <property type="match status" value="1"/>
</dbReference>
<keyword evidence="13 15" id="KW-0472">Membrane</keyword>
<comment type="catalytic activity">
    <reaction evidence="1">
        <text>ATP + protein L-histidine = ADP + protein N-phospho-L-histidine.</text>
        <dbReference type="EC" id="2.7.13.3"/>
    </reaction>
</comment>
<dbReference type="InterPro" id="IPR003661">
    <property type="entry name" value="HisK_dim/P_dom"/>
</dbReference>
<dbReference type="EMBL" id="MCHY01000006">
    <property type="protein sequence ID" value="RKD25722.1"/>
    <property type="molecule type" value="Genomic_DNA"/>
</dbReference>
<evidence type="ECO:0000313" key="18">
    <source>
        <dbReference type="EMBL" id="RKD25722.1"/>
    </source>
</evidence>
<evidence type="ECO:0000256" key="1">
    <source>
        <dbReference type="ARBA" id="ARBA00000085"/>
    </source>
</evidence>
<dbReference type="InterPro" id="IPR003660">
    <property type="entry name" value="HAMP_dom"/>
</dbReference>
<evidence type="ECO:0000256" key="5">
    <source>
        <dbReference type="ARBA" id="ARBA00022553"/>
    </source>
</evidence>
<dbReference type="PROSITE" id="PS50885">
    <property type="entry name" value="HAMP"/>
    <property type="match status" value="1"/>
</dbReference>
<dbReference type="PANTHER" id="PTHR45436">
    <property type="entry name" value="SENSOR HISTIDINE KINASE YKOH"/>
    <property type="match status" value="1"/>
</dbReference>
<dbReference type="PROSITE" id="PS50109">
    <property type="entry name" value="HIS_KIN"/>
    <property type="match status" value="1"/>
</dbReference>
<dbReference type="InterPro" id="IPR004358">
    <property type="entry name" value="Sig_transdc_His_kin-like_C"/>
</dbReference>
<evidence type="ECO:0000256" key="12">
    <source>
        <dbReference type="ARBA" id="ARBA00023012"/>
    </source>
</evidence>
<dbReference type="RefSeq" id="WP_120188396.1">
    <property type="nucleotide sequence ID" value="NZ_MCHY01000006.1"/>
</dbReference>
<keyword evidence="4" id="KW-1003">Cell membrane</keyword>
<keyword evidence="12" id="KW-0902">Two-component regulatory system</keyword>
<dbReference type="Pfam" id="PF00512">
    <property type="entry name" value="HisKA"/>
    <property type="match status" value="1"/>
</dbReference>
<dbReference type="Pfam" id="PF00672">
    <property type="entry name" value="HAMP"/>
    <property type="match status" value="1"/>
</dbReference>
<evidence type="ECO:0000256" key="10">
    <source>
        <dbReference type="ARBA" id="ARBA00022840"/>
    </source>
</evidence>
<feature type="domain" description="Histidine kinase" evidence="16">
    <location>
        <begin position="255"/>
        <end position="472"/>
    </location>
</feature>
<keyword evidence="19" id="KW-1185">Reference proteome</keyword>
<dbReference type="Gene3D" id="3.30.565.10">
    <property type="entry name" value="Histidine kinase-like ATPase, C-terminal domain"/>
    <property type="match status" value="1"/>
</dbReference>
<organism evidence="18 19">
    <name type="scientific">Ammoniphilus oxalaticus</name>
    <dbReference type="NCBI Taxonomy" id="66863"/>
    <lineage>
        <taxon>Bacteria</taxon>
        <taxon>Bacillati</taxon>
        <taxon>Bacillota</taxon>
        <taxon>Bacilli</taxon>
        <taxon>Bacillales</taxon>
        <taxon>Paenibacillaceae</taxon>
        <taxon>Aneurinibacillus group</taxon>
        <taxon>Ammoniphilus</taxon>
    </lineage>
</organism>
<protein>
    <recommendedName>
        <fullName evidence="3">histidine kinase</fullName>
        <ecNumber evidence="3">2.7.13.3</ecNumber>
    </recommendedName>
</protein>
<dbReference type="Gene3D" id="6.10.340.10">
    <property type="match status" value="1"/>
</dbReference>
<dbReference type="Gene3D" id="1.10.287.130">
    <property type="match status" value="1"/>
</dbReference>
<dbReference type="InterPro" id="IPR050428">
    <property type="entry name" value="TCS_sensor_his_kinase"/>
</dbReference>
<feature type="domain" description="HAMP" evidence="17">
    <location>
        <begin position="186"/>
        <end position="240"/>
    </location>
</feature>
<dbReference type="GO" id="GO:0005524">
    <property type="term" value="F:ATP binding"/>
    <property type="evidence" value="ECO:0007669"/>
    <property type="project" value="UniProtKB-KW"/>
</dbReference>
<dbReference type="CDD" id="cd00082">
    <property type="entry name" value="HisKA"/>
    <property type="match status" value="1"/>
</dbReference>
<feature type="transmembrane region" description="Helical" evidence="15">
    <location>
        <begin position="7"/>
        <end position="30"/>
    </location>
</feature>
<evidence type="ECO:0000256" key="3">
    <source>
        <dbReference type="ARBA" id="ARBA00012438"/>
    </source>
</evidence>
<keyword evidence="10" id="KW-0067">ATP-binding</keyword>
<dbReference type="SMART" id="SM00387">
    <property type="entry name" value="HATPase_c"/>
    <property type="match status" value="1"/>
</dbReference>
<dbReference type="SUPFAM" id="SSF47384">
    <property type="entry name" value="Homodimeric domain of signal transducing histidine kinase"/>
    <property type="match status" value="1"/>
</dbReference>
<dbReference type="AlphaFoldDB" id="A0A419SNA3"/>
<reference evidence="18 19" key="1">
    <citation type="submission" date="2016-08" db="EMBL/GenBank/DDBJ databases">
        <title>Novel Firmicute Genomes.</title>
        <authorList>
            <person name="Poppleton D.I."/>
            <person name="Gribaldo S."/>
        </authorList>
    </citation>
    <scope>NUCLEOTIDE SEQUENCE [LARGE SCALE GENOMIC DNA]</scope>
    <source>
        <strain evidence="18 19">RAOx-1</strain>
    </source>
</reference>
<sequence length="472" mass="53305">MPIRLKLALWYSGVSFLIMSLFCSYLYLFFTHREVGQIDAHLMERAQEVRNSITFIDAYPFPMQRLVLPDIDVFASAEVFLQIVDRHGNPLSRSDTLGGHTLPISERALGQMVKRETYFETKRVHQTLLRIFYEPLYVKRELVGILQVAESLYSFQRAQATLKWLLAIGALTITAISAAVGWFLAGKALQPIHRIIDTTALIERTGALRQRIDYTGPPDEIGELSTQINQMMDKIENMYSELEEAYDAQRRFVADASHELRTPLTSIRGNMDYLRKLYLEQNVFSVEAADDIIEELERISRMVHDLLALARADAGYKVPIESLPARELATDWIELGQRLANGGTVAFARDSLEKLDGITIRGNRDFLRQVFLIILENAFKYTEQGSVCLSFQTRKADNQVSFTVTDSGIGIPAEDLPRLFDRFYRGTRARNYQGTGLGLSIAKWIIDRHAGTIEISSQAGQGATVIVTLPSG</sequence>
<dbReference type="SUPFAM" id="SSF158472">
    <property type="entry name" value="HAMP domain-like"/>
    <property type="match status" value="1"/>
</dbReference>
<feature type="coiled-coil region" evidence="14">
    <location>
        <begin position="221"/>
        <end position="248"/>
    </location>
</feature>
<dbReference type="CDD" id="cd00075">
    <property type="entry name" value="HATPase"/>
    <property type="match status" value="1"/>
</dbReference>
<keyword evidence="6" id="KW-0808">Transferase</keyword>
<evidence type="ECO:0000313" key="19">
    <source>
        <dbReference type="Proteomes" id="UP000284219"/>
    </source>
</evidence>
<name>A0A419SNA3_9BACL</name>
<keyword evidence="11 15" id="KW-1133">Transmembrane helix</keyword>
<dbReference type="InterPro" id="IPR036890">
    <property type="entry name" value="HATPase_C_sf"/>
</dbReference>
<evidence type="ECO:0000256" key="4">
    <source>
        <dbReference type="ARBA" id="ARBA00022475"/>
    </source>
</evidence>
<dbReference type="PANTHER" id="PTHR45436:SF5">
    <property type="entry name" value="SENSOR HISTIDINE KINASE TRCS"/>
    <property type="match status" value="1"/>
</dbReference>
<evidence type="ECO:0000256" key="8">
    <source>
        <dbReference type="ARBA" id="ARBA00022741"/>
    </source>
</evidence>
<evidence type="ECO:0000256" key="9">
    <source>
        <dbReference type="ARBA" id="ARBA00022777"/>
    </source>
</evidence>
<accession>A0A419SNA3</accession>
<dbReference type="Pfam" id="PF02518">
    <property type="entry name" value="HATPase_c"/>
    <property type="match status" value="1"/>
</dbReference>
<keyword evidence="14" id="KW-0175">Coiled coil</keyword>
<keyword evidence="5" id="KW-0597">Phosphoprotein</keyword>
<dbReference type="InterPro" id="IPR036097">
    <property type="entry name" value="HisK_dim/P_sf"/>
</dbReference>
<dbReference type="SMART" id="SM00304">
    <property type="entry name" value="HAMP"/>
    <property type="match status" value="1"/>
</dbReference>
<proteinExistence type="predicted"/>
<dbReference type="GO" id="GO:0005886">
    <property type="term" value="C:plasma membrane"/>
    <property type="evidence" value="ECO:0007669"/>
    <property type="project" value="UniProtKB-SubCell"/>
</dbReference>
<dbReference type="OrthoDB" id="9786919at2"/>
<dbReference type="EC" id="2.7.13.3" evidence="3"/>
<dbReference type="SMART" id="SM00388">
    <property type="entry name" value="HisKA"/>
    <property type="match status" value="1"/>
</dbReference>
<dbReference type="SUPFAM" id="SSF55874">
    <property type="entry name" value="ATPase domain of HSP90 chaperone/DNA topoisomerase II/histidine kinase"/>
    <property type="match status" value="1"/>
</dbReference>
<dbReference type="Proteomes" id="UP000284219">
    <property type="component" value="Unassembled WGS sequence"/>
</dbReference>